<dbReference type="InterPro" id="IPR032075">
    <property type="entry name" value="PI-PLC-C1"/>
</dbReference>
<dbReference type="PROSITE" id="PS50007">
    <property type="entry name" value="PIPLC_X_DOMAIN"/>
    <property type="match status" value="1"/>
</dbReference>
<sequence>MNDANVRYNQIRQKSSHNSYQRKEGYPTQALYWRIRSMEIDIHSGNNGSGWPQLNSDWYVYHASVIDQGTTVNTLCDALDALKAFHQAVPNHEVITIWLDLKDDFDSNRNQTPESLDRLISDTLGRDNIWGPSDLIGSSSNLQAAVASHQWPPLKSLQGKFIFGCTTGNLSSPNSVLNQYVDNGATASQRLCFVAPEITKPSDLLNHNYAVMFNLSSSHTTLAQDVFNAGFISRAYGLNSQSRWSRGWSSNANHLGTDKVNTFTDKWARTDLPETGYPFTGIDASLDSDLTEPGQLFAINVNSGDIWNSKDSFYFQYDEFDNTSNNVLTAFTANPQSHVNNFIKGGLMARSSIADDSAYIAVFQTGDNKIRIQYRGNDGDNSHKIDAMIPHGVNGKSVVSNNTPIWLRLDIQSDGKRGVASYSINGSEWIRIGQVSVNSTLNLQGWAAASHNDGEIKWLFGGMDAPSLGQAIGSEASGRFINESGEAASLGPYQSNFK</sequence>
<dbReference type="RefSeq" id="WP_160648934.1">
    <property type="nucleotide sequence ID" value="NZ_RSEJ01000003.1"/>
</dbReference>
<evidence type="ECO:0000313" key="3">
    <source>
        <dbReference type="Proteomes" id="UP000738517"/>
    </source>
</evidence>
<dbReference type="SUPFAM" id="SSF51695">
    <property type="entry name" value="PLC-like phosphodiesterases"/>
    <property type="match status" value="1"/>
</dbReference>
<proteinExistence type="predicted"/>
<feature type="compositionally biased region" description="Polar residues" evidence="1">
    <location>
        <begin position="7"/>
        <end position="19"/>
    </location>
</feature>
<reference evidence="2 3" key="1">
    <citation type="journal article" date="2017" name="Int. J. Syst. Evol. Microbiol.">
        <title>Photobacterium alginatilyticum sp. nov., a marine bacterium isolated from bottom seawater.</title>
        <authorList>
            <person name="Wang X."/>
            <person name="Wang Y."/>
            <person name="Yang X."/>
            <person name="Sun H."/>
            <person name="Li B."/>
            <person name="Zhang X.H."/>
        </authorList>
    </citation>
    <scope>NUCLEOTIDE SEQUENCE [LARGE SCALE GENOMIC DNA]</scope>
    <source>
        <strain evidence="2 3">P03D4</strain>
    </source>
</reference>
<evidence type="ECO:0000313" key="2">
    <source>
        <dbReference type="EMBL" id="NBI51879.1"/>
    </source>
</evidence>
<feature type="region of interest" description="Disordered" evidence="1">
    <location>
        <begin position="1"/>
        <end position="23"/>
    </location>
</feature>
<evidence type="ECO:0000256" key="1">
    <source>
        <dbReference type="SAM" id="MobiDB-lite"/>
    </source>
</evidence>
<gene>
    <name evidence="2" type="ORF">EIZ48_04755</name>
</gene>
<accession>A0ABW9YDP0</accession>
<dbReference type="Pfam" id="PF16670">
    <property type="entry name" value="PI-PLC-C1"/>
    <property type="match status" value="1"/>
</dbReference>
<dbReference type="InterPro" id="IPR017946">
    <property type="entry name" value="PLC-like_Pdiesterase_TIM-brl"/>
</dbReference>
<name>A0ABW9YDP0_9GAMM</name>
<dbReference type="Gene3D" id="3.20.20.190">
    <property type="entry name" value="Phosphatidylinositol (PI) phosphodiesterase"/>
    <property type="match status" value="1"/>
</dbReference>
<protein>
    <recommendedName>
        <fullName evidence="4">Phosphatidylinositol diacylglycerol-lyase</fullName>
    </recommendedName>
</protein>
<dbReference type="EMBL" id="RSEJ01000003">
    <property type="protein sequence ID" value="NBI51879.1"/>
    <property type="molecule type" value="Genomic_DNA"/>
</dbReference>
<dbReference type="Gene3D" id="2.60.120.200">
    <property type="match status" value="1"/>
</dbReference>
<organism evidence="2 3">
    <name type="scientific">Photobacterium alginatilyticum</name>
    <dbReference type="NCBI Taxonomy" id="1775171"/>
    <lineage>
        <taxon>Bacteria</taxon>
        <taxon>Pseudomonadati</taxon>
        <taxon>Pseudomonadota</taxon>
        <taxon>Gammaproteobacteria</taxon>
        <taxon>Vibrionales</taxon>
        <taxon>Vibrionaceae</taxon>
        <taxon>Photobacterium</taxon>
    </lineage>
</organism>
<evidence type="ECO:0008006" key="4">
    <source>
        <dbReference type="Google" id="ProtNLM"/>
    </source>
</evidence>
<comment type="caution">
    <text evidence="2">The sequence shown here is derived from an EMBL/GenBank/DDBJ whole genome shotgun (WGS) entry which is preliminary data.</text>
</comment>
<dbReference type="Proteomes" id="UP000738517">
    <property type="component" value="Unassembled WGS sequence"/>
</dbReference>
<keyword evidence="3" id="KW-1185">Reference proteome</keyword>